<dbReference type="KEGG" id="psin:CAK95_10070"/>
<dbReference type="PANTHER" id="PTHR42928:SF5">
    <property type="entry name" value="BLR1237 PROTEIN"/>
    <property type="match status" value="1"/>
</dbReference>
<dbReference type="PANTHER" id="PTHR42928">
    <property type="entry name" value="TRICARBOXYLATE-BINDING PROTEIN"/>
    <property type="match status" value="1"/>
</dbReference>
<dbReference type="Gene3D" id="3.40.190.150">
    <property type="entry name" value="Bordetella uptake gene, domain 1"/>
    <property type="match status" value="1"/>
</dbReference>
<dbReference type="STRING" id="1235591.CAK95_10070"/>
<reference evidence="2 3" key="1">
    <citation type="submission" date="2017-05" db="EMBL/GenBank/DDBJ databases">
        <title>Full genome sequence of Pseudorhodoplanes sinuspersici.</title>
        <authorList>
            <person name="Dastgheib S.M.M."/>
            <person name="Shavandi M."/>
            <person name="Tirandaz H."/>
        </authorList>
    </citation>
    <scope>NUCLEOTIDE SEQUENCE [LARGE SCALE GENOMIC DNA]</scope>
    <source>
        <strain evidence="2 3">RIPI110</strain>
    </source>
</reference>
<evidence type="ECO:0000256" key="1">
    <source>
        <dbReference type="ARBA" id="ARBA00006987"/>
    </source>
</evidence>
<evidence type="ECO:0000313" key="2">
    <source>
        <dbReference type="EMBL" id="ARP99392.1"/>
    </source>
</evidence>
<dbReference type="AlphaFoldDB" id="A0A1W6ZPY8"/>
<dbReference type="InterPro" id="IPR005064">
    <property type="entry name" value="BUG"/>
</dbReference>
<keyword evidence="3" id="KW-1185">Reference proteome</keyword>
<name>A0A1W6ZPY8_9HYPH</name>
<dbReference type="EMBL" id="CP021112">
    <property type="protein sequence ID" value="ARP99392.1"/>
    <property type="molecule type" value="Genomic_DNA"/>
</dbReference>
<comment type="similarity">
    <text evidence="1">Belongs to the UPF0065 (bug) family.</text>
</comment>
<dbReference type="Pfam" id="PF03401">
    <property type="entry name" value="TctC"/>
    <property type="match status" value="1"/>
</dbReference>
<sequence>MKTRNAFVAILSTATAFLLPVVAQAQSYPSRTITVVVPFPAGGPSDVVARIVTDGMSKHLGQSMVIENVGGAGGTLGSGRVATADPDGYTLLAGSMGSHVAAPVLTPNVRYDSERDFIPIGITADAPAVIVARKDFPANSMKEFVAYLKANGDKVRQAHGGVGSSSHMACLLFNTEAGTKPAQVAYRGTGPAMNDLIGGHVDFFCEQAVSVAEQVRSGGIKAFGVSAIDKLAALPAVPAARDGGVNYQMSIWSGMFAPKGTPKEAVDKLAVALDKALDDPTVIKRLNDLGGSVPKKSERTPASFDALVKAEIKRWKPVLQDAAPPAAAKN</sequence>
<protein>
    <submittedName>
        <fullName evidence="2">Uncharacterized protein</fullName>
    </submittedName>
</protein>
<dbReference type="OrthoDB" id="8443386at2"/>
<dbReference type="PIRSF" id="PIRSF017082">
    <property type="entry name" value="YflP"/>
    <property type="match status" value="1"/>
</dbReference>
<accession>A0A1W6ZPY8</accession>
<dbReference type="SUPFAM" id="SSF53850">
    <property type="entry name" value="Periplasmic binding protein-like II"/>
    <property type="match status" value="1"/>
</dbReference>
<evidence type="ECO:0000313" key="3">
    <source>
        <dbReference type="Proteomes" id="UP000194137"/>
    </source>
</evidence>
<proteinExistence type="inferred from homology"/>
<dbReference type="Proteomes" id="UP000194137">
    <property type="component" value="Chromosome"/>
</dbReference>
<dbReference type="Gene3D" id="3.40.190.10">
    <property type="entry name" value="Periplasmic binding protein-like II"/>
    <property type="match status" value="1"/>
</dbReference>
<dbReference type="RefSeq" id="WP_086087801.1">
    <property type="nucleotide sequence ID" value="NZ_CP021112.1"/>
</dbReference>
<gene>
    <name evidence="2" type="ORF">CAK95_10070</name>
</gene>
<organism evidence="2 3">
    <name type="scientific">Pseudorhodoplanes sinuspersici</name>
    <dbReference type="NCBI Taxonomy" id="1235591"/>
    <lineage>
        <taxon>Bacteria</taxon>
        <taxon>Pseudomonadati</taxon>
        <taxon>Pseudomonadota</taxon>
        <taxon>Alphaproteobacteria</taxon>
        <taxon>Hyphomicrobiales</taxon>
        <taxon>Pseudorhodoplanes</taxon>
    </lineage>
</organism>
<dbReference type="InterPro" id="IPR042100">
    <property type="entry name" value="Bug_dom1"/>
</dbReference>